<feature type="compositionally biased region" description="Polar residues" evidence="7">
    <location>
        <begin position="1306"/>
        <end position="1326"/>
    </location>
</feature>
<dbReference type="InterPro" id="IPR006592">
    <property type="entry name" value="RNA_pol_N"/>
</dbReference>
<evidence type="ECO:0000313" key="9">
    <source>
        <dbReference type="EMBL" id="GAX84793.1"/>
    </source>
</evidence>
<dbReference type="InterPro" id="IPR007644">
    <property type="entry name" value="RNA_pol_bsu_protrusion"/>
</dbReference>
<dbReference type="GO" id="GO:0006351">
    <property type="term" value="P:DNA-templated transcription"/>
    <property type="evidence" value="ECO:0007669"/>
    <property type="project" value="InterPro"/>
</dbReference>
<dbReference type="Gene3D" id="3.90.1110.10">
    <property type="entry name" value="RNA polymerase Rpb2, domain 2"/>
    <property type="match status" value="1"/>
</dbReference>
<accession>A0A250XP65</accession>
<dbReference type="InterPro" id="IPR000722">
    <property type="entry name" value="RNA_pol_asu"/>
</dbReference>
<dbReference type="Gene3D" id="3.30.1490.180">
    <property type="entry name" value="RNA polymerase ii"/>
    <property type="match status" value="1"/>
</dbReference>
<evidence type="ECO:0000259" key="8">
    <source>
        <dbReference type="SMART" id="SM00663"/>
    </source>
</evidence>
<dbReference type="EC" id="2.7.7.6" evidence="1"/>
<dbReference type="STRING" id="1157962.A0A250XP65"/>
<keyword evidence="4" id="KW-0548">Nucleotidyltransferase</keyword>
<dbReference type="Gene3D" id="1.10.150.390">
    <property type="match status" value="1"/>
</dbReference>
<dbReference type="GO" id="GO:0003677">
    <property type="term" value="F:DNA binding"/>
    <property type="evidence" value="ECO:0007669"/>
    <property type="project" value="InterPro"/>
</dbReference>
<dbReference type="InterPro" id="IPR037034">
    <property type="entry name" value="RNA_pol_Rpb2_2_sf"/>
</dbReference>
<reference evidence="9 10" key="1">
    <citation type="submission" date="2017-08" db="EMBL/GenBank/DDBJ databases">
        <title>Acidophilic green algal genome provides insights into adaptation to an acidic environment.</title>
        <authorList>
            <person name="Hirooka S."/>
            <person name="Hirose Y."/>
            <person name="Kanesaki Y."/>
            <person name="Higuchi S."/>
            <person name="Fujiwara T."/>
            <person name="Onuma R."/>
            <person name="Era A."/>
            <person name="Ohbayashi R."/>
            <person name="Uzuka A."/>
            <person name="Nozaki H."/>
            <person name="Yoshikawa H."/>
            <person name="Miyagishima S.Y."/>
        </authorList>
    </citation>
    <scope>NUCLEOTIDE SEQUENCE [LARGE SCALE GENOMIC DNA]</scope>
    <source>
        <strain evidence="9 10">NIES-2499</strain>
    </source>
</reference>
<dbReference type="EMBL" id="BEGY01000135">
    <property type="protein sequence ID" value="GAX84793.1"/>
    <property type="molecule type" value="Genomic_DNA"/>
</dbReference>
<dbReference type="Gene3D" id="2.40.40.20">
    <property type="match status" value="1"/>
</dbReference>
<keyword evidence="5" id="KW-0804">Transcription</keyword>
<dbReference type="SMART" id="SM00663">
    <property type="entry name" value="RPOLA_N"/>
    <property type="match status" value="1"/>
</dbReference>
<dbReference type="Pfam" id="PF04998">
    <property type="entry name" value="RNA_pol_Rpb1_5"/>
    <property type="match status" value="1"/>
</dbReference>
<dbReference type="Pfam" id="PF00623">
    <property type="entry name" value="RNA_pol_Rpb1_2"/>
    <property type="match status" value="1"/>
</dbReference>
<evidence type="ECO:0000256" key="5">
    <source>
        <dbReference type="ARBA" id="ARBA00023163"/>
    </source>
</evidence>
<protein>
    <recommendedName>
        <fullName evidence="1">DNA-directed RNA polymerase</fullName>
        <ecNumber evidence="1">2.7.7.6</ecNumber>
    </recommendedName>
</protein>
<evidence type="ECO:0000256" key="2">
    <source>
        <dbReference type="ARBA" id="ARBA00022478"/>
    </source>
</evidence>
<evidence type="ECO:0000256" key="4">
    <source>
        <dbReference type="ARBA" id="ARBA00022695"/>
    </source>
</evidence>
<dbReference type="PANTHER" id="PTHR19376:SF32">
    <property type="entry name" value="DNA-DIRECTED RNA POLYMERASE III SUBUNIT RPC1"/>
    <property type="match status" value="1"/>
</dbReference>
<dbReference type="GO" id="GO:0000428">
    <property type="term" value="C:DNA-directed RNA polymerase complex"/>
    <property type="evidence" value="ECO:0007669"/>
    <property type="project" value="UniProtKB-KW"/>
</dbReference>
<gene>
    <name evidence="9" type="ORF">CEUSTIGMA_g12214.t1</name>
</gene>
<proteinExistence type="predicted"/>
<dbReference type="InterPro" id="IPR045867">
    <property type="entry name" value="DNA-dir_RpoC_beta_prime"/>
</dbReference>
<name>A0A250XP65_9CHLO</name>
<keyword evidence="3" id="KW-0808">Transferase</keyword>
<sequence length="1348" mass="146152">MLSRITAVSLSPVPPLTQQRYERQGGTNNRCNQCGLEDCIGHPDLLSLGPFRVWNERTLPFVVKVLGCIDGLNAPAPSQKRGFCPTAFRNKLEVLWGESNGRLDAFISTAADLVPARLKRYAFSPKLGVVLQRDDGFDMSSEDDDIPPKLQAVDIDIVIEQVKEGLETPGVEVALHTNAKHVGALIADCVFVVPEIVRPVTRRVGGDITIHAITKYAARLEDLVLRQSALSGAASGLFSRPIQSVYGRLRDATEQLVVGKAGRIRGNLLGSRVNHTARAVIVGDPNIRIHEIGVPAAIAAKLLVPEDVTLRNVHKIAAAILRGDAPVFRDDGGRLRVLRHEPPPPVGTRIYRRLFDGDVVVMNRQPSLHRMSLMAHTVRVLRKPQKDQKKVQTMLRQPCDEAVFRLNPAVTVPYNADFDGDEMNMHVPQGPAARREAAMLMGVALNMVTSASCEALVRPVQDGNTGIALLCERSDILRPEACQLLCAASLCGAAVRLPDGNNDGVWTGRQLVECLVQDKGLMHLVHPIFPLKDLVRRVWVASEDKRVAADLVDALQRLANEYLRSNGFSIDLRPDGGGPLQYMVDVGSKGKPANLAHMFRALGQQTLFGRPILRGTSHHPAGSAQAGGMVDRCLADGLSSTDLWANAVSARETLIDTSVTCPVVGRIGRQMLKCLVDIVAQEDETVRCQLSGPHGPNRIVQFLYGADGLSGLGTERVCAGTPIGCIAAQSCHEGMLQSSLNSFHSAGQAACAVGRSHVDVLSLSRLRNRVVAPTPLQPQVLLQELVDVRTAAMVLTSSSLIDCSLPPGSSALRMAADRVRAKDGRSSEVPRKLTGGTYVRAVQYRWLLPPSPLLPLPVVDAHVVAELDAEHLTLTPSCAVAQNLRQHELERVLKATVLRTTVVSGVPGILDADGSVDPERSAQTYREVLCRVSDWASVRCTCVRAVHEVLGVEAANAALLEELRAVFPSLGMRHLMLVADAMTLDGSPKPMTSTGVGDRGGGFLRRAVFEGPVQQLYAACVGARRDPLDAVDARIMLGIVPRVGTGFAPPPPQLHPPPPQHLKALNLPPMPKDFCEAFLGSRAGMARLSAAIDKVVVEQPAYTRRPRLTALVTIARIPLMLHSRHCLLHGLPDADLRAAGECPFDRGGYFVVEGGKKIVMPKEDRVRNRLYVKRGEASRPDLASFAYIRCDSDLDAFPRTATFYVRGKDAPKFPGTLTVVVTHLGNVNAKGVQRGEVPIFALFRALGVESDLDILRHIVYDVANEQDVVEFLRPSILHASDLGLRDGKSSIAWLGGLVRPTDTLKQPVQDGSQHEASLSKATQQAHKQGYRPPLEDVYLSDNSISKEV</sequence>
<comment type="catalytic activity">
    <reaction evidence="6">
        <text>RNA(n) + a ribonucleoside 5'-triphosphate = RNA(n+1) + diphosphate</text>
        <dbReference type="Rhea" id="RHEA:21248"/>
        <dbReference type="Rhea" id="RHEA-COMP:14527"/>
        <dbReference type="Rhea" id="RHEA-COMP:17342"/>
        <dbReference type="ChEBI" id="CHEBI:33019"/>
        <dbReference type="ChEBI" id="CHEBI:61557"/>
        <dbReference type="ChEBI" id="CHEBI:140395"/>
        <dbReference type="EC" id="2.7.7.6"/>
    </reaction>
</comment>
<keyword evidence="2" id="KW-0240">DNA-directed RNA polymerase</keyword>
<dbReference type="Gene3D" id="1.10.132.30">
    <property type="match status" value="1"/>
</dbReference>
<dbReference type="Pfam" id="PF04563">
    <property type="entry name" value="RNA_pol_Rpb2_1"/>
    <property type="match status" value="1"/>
</dbReference>
<dbReference type="Pfam" id="PF04561">
    <property type="entry name" value="RNA_pol_Rpb2_2"/>
    <property type="match status" value="1"/>
</dbReference>
<evidence type="ECO:0000256" key="1">
    <source>
        <dbReference type="ARBA" id="ARBA00012418"/>
    </source>
</evidence>
<dbReference type="Proteomes" id="UP000232323">
    <property type="component" value="Unassembled WGS sequence"/>
</dbReference>
<evidence type="ECO:0000256" key="7">
    <source>
        <dbReference type="SAM" id="MobiDB-lite"/>
    </source>
</evidence>
<dbReference type="InterPro" id="IPR007081">
    <property type="entry name" value="RNA_pol_Rpb1_5"/>
</dbReference>
<dbReference type="PANTHER" id="PTHR19376">
    <property type="entry name" value="DNA-DIRECTED RNA POLYMERASE"/>
    <property type="match status" value="1"/>
</dbReference>
<feature type="region of interest" description="Disordered" evidence="7">
    <location>
        <begin position="1306"/>
        <end position="1348"/>
    </location>
</feature>
<evidence type="ECO:0000256" key="6">
    <source>
        <dbReference type="ARBA" id="ARBA00048552"/>
    </source>
</evidence>
<keyword evidence="10" id="KW-1185">Reference proteome</keyword>
<evidence type="ECO:0000256" key="3">
    <source>
        <dbReference type="ARBA" id="ARBA00022679"/>
    </source>
</evidence>
<evidence type="ECO:0000313" key="10">
    <source>
        <dbReference type="Proteomes" id="UP000232323"/>
    </source>
</evidence>
<dbReference type="InterPro" id="IPR038120">
    <property type="entry name" value="Rpb1_funnel_sf"/>
</dbReference>
<dbReference type="InterPro" id="IPR007642">
    <property type="entry name" value="RNA_pol_Rpb2_2"/>
</dbReference>
<dbReference type="SUPFAM" id="SSF64484">
    <property type="entry name" value="beta and beta-prime subunits of DNA dependent RNA-polymerase"/>
    <property type="match status" value="2"/>
</dbReference>
<comment type="caution">
    <text evidence="9">The sequence shown here is derived from an EMBL/GenBank/DDBJ whole genome shotgun (WGS) entry which is preliminary data.</text>
</comment>
<organism evidence="9 10">
    <name type="scientific">Chlamydomonas eustigma</name>
    <dbReference type="NCBI Taxonomy" id="1157962"/>
    <lineage>
        <taxon>Eukaryota</taxon>
        <taxon>Viridiplantae</taxon>
        <taxon>Chlorophyta</taxon>
        <taxon>core chlorophytes</taxon>
        <taxon>Chlorophyceae</taxon>
        <taxon>CS clade</taxon>
        <taxon>Chlamydomonadales</taxon>
        <taxon>Chlamydomonadaceae</taxon>
        <taxon>Chlamydomonas</taxon>
    </lineage>
</organism>
<dbReference type="GO" id="GO:0003899">
    <property type="term" value="F:DNA-directed RNA polymerase activity"/>
    <property type="evidence" value="ECO:0007669"/>
    <property type="project" value="UniProtKB-EC"/>
</dbReference>
<feature type="domain" description="RNA polymerase N-terminal" evidence="8">
    <location>
        <begin position="183"/>
        <end position="471"/>
    </location>
</feature>